<reference evidence="2" key="1">
    <citation type="submission" date="2019-12" db="EMBL/GenBank/DDBJ databases">
        <authorList>
            <person name="Cremers G."/>
        </authorList>
    </citation>
    <scope>NUCLEOTIDE SEQUENCE</scope>
    <source>
        <strain evidence="2">Mbul1</strain>
    </source>
</reference>
<feature type="transmembrane region" description="Helical" evidence="1">
    <location>
        <begin position="21"/>
        <end position="45"/>
    </location>
</feature>
<dbReference type="AlphaFoldDB" id="A0A679J526"/>
<feature type="transmembrane region" description="Helical" evidence="1">
    <location>
        <begin position="51"/>
        <end position="68"/>
    </location>
</feature>
<sequence length="82" mass="8454">MADGIQSVALGALRGMQDTRIPMAIALFGYWIVGIPAGILAAWGLGFGGSGIWMGFCAGLAVVAVMLVRRWLSLSGSVTVCP</sequence>
<organism evidence="2">
    <name type="scientific">Methylobacterium bullatum</name>
    <dbReference type="NCBI Taxonomy" id="570505"/>
    <lineage>
        <taxon>Bacteria</taxon>
        <taxon>Pseudomonadati</taxon>
        <taxon>Pseudomonadota</taxon>
        <taxon>Alphaproteobacteria</taxon>
        <taxon>Hyphomicrobiales</taxon>
        <taxon>Methylobacteriaceae</taxon>
        <taxon>Methylobacterium</taxon>
    </lineage>
</organism>
<gene>
    <name evidence="2" type="primary">mdtK_2</name>
    <name evidence="2" type="ORF">MBUL_02346</name>
</gene>
<keyword evidence="1" id="KW-0812">Transmembrane</keyword>
<evidence type="ECO:0000313" key="2">
    <source>
        <dbReference type="EMBL" id="CAA2103735.1"/>
    </source>
</evidence>
<evidence type="ECO:0000256" key="1">
    <source>
        <dbReference type="SAM" id="Phobius"/>
    </source>
</evidence>
<accession>A0A679J526</accession>
<keyword evidence="1" id="KW-1133">Transmembrane helix</keyword>
<dbReference type="EMBL" id="LR743504">
    <property type="protein sequence ID" value="CAA2103735.1"/>
    <property type="molecule type" value="Genomic_DNA"/>
</dbReference>
<proteinExistence type="predicted"/>
<keyword evidence="1" id="KW-0472">Membrane</keyword>
<name>A0A679J526_9HYPH</name>
<protein>
    <submittedName>
        <fullName evidence="2">Multidrug resistance protein MdtK</fullName>
    </submittedName>
</protein>